<name>A0A8J6KGP2_ELECQ</name>
<keyword evidence="3" id="KW-1185">Reference proteome</keyword>
<proteinExistence type="predicted"/>
<evidence type="ECO:0000313" key="2">
    <source>
        <dbReference type="EMBL" id="KAG9491541.1"/>
    </source>
</evidence>
<protein>
    <submittedName>
        <fullName evidence="2">Uncharacterized protein</fullName>
    </submittedName>
</protein>
<feature type="transmembrane region" description="Helical" evidence="1">
    <location>
        <begin position="16"/>
        <end position="38"/>
    </location>
</feature>
<evidence type="ECO:0000313" key="3">
    <source>
        <dbReference type="Proteomes" id="UP000770717"/>
    </source>
</evidence>
<organism evidence="2 3">
    <name type="scientific">Eleutherodactylus coqui</name>
    <name type="common">Puerto Rican coqui</name>
    <dbReference type="NCBI Taxonomy" id="57060"/>
    <lineage>
        <taxon>Eukaryota</taxon>
        <taxon>Metazoa</taxon>
        <taxon>Chordata</taxon>
        <taxon>Craniata</taxon>
        <taxon>Vertebrata</taxon>
        <taxon>Euteleostomi</taxon>
        <taxon>Amphibia</taxon>
        <taxon>Batrachia</taxon>
        <taxon>Anura</taxon>
        <taxon>Neobatrachia</taxon>
        <taxon>Hyloidea</taxon>
        <taxon>Eleutherodactylidae</taxon>
        <taxon>Eleutherodactylinae</taxon>
        <taxon>Eleutherodactylus</taxon>
        <taxon>Eleutherodactylus</taxon>
    </lineage>
</organism>
<gene>
    <name evidence="2" type="ORF">GDO78_000186</name>
</gene>
<dbReference type="AlphaFoldDB" id="A0A8J6KGP2"/>
<dbReference type="Proteomes" id="UP000770717">
    <property type="component" value="Unassembled WGS sequence"/>
</dbReference>
<dbReference type="EMBL" id="WNTK01000001">
    <property type="protein sequence ID" value="KAG9491541.1"/>
    <property type="molecule type" value="Genomic_DNA"/>
</dbReference>
<keyword evidence="1" id="KW-0812">Transmembrane</keyword>
<keyword evidence="1" id="KW-0472">Membrane</keyword>
<reference evidence="2" key="1">
    <citation type="thesis" date="2020" institute="ProQuest LLC" country="789 East Eisenhower Parkway, Ann Arbor, MI, USA">
        <title>Comparative Genomics and Chromosome Evolution.</title>
        <authorList>
            <person name="Mudd A.B."/>
        </authorList>
    </citation>
    <scope>NUCLEOTIDE SEQUENCE</scope>
    <source>
        <strain evidence="2">HN-11 Male</strain>
        <tissue evidence="2">Kidney and liver</tissue>
    </source>
</reference>
<comment type="caution">
    <text evidence="2">The sequence shown here is derived from an EMBL/GenBank/DDBJ whole genome shotgun (WGS) entry which is preliminary data.</text>
</comment>
<sequence>MQCFVQLVSLFKLSRYRIRCLVIEVGLCLLFGTVYINMLPKSLKSHKKGNRTLHPSIHPTVQYGAFSVLLDDGAIRRCQPSPFH</sequence>
<accession>A0A8J6KGP2</accession>
<evidence type="ECO:0000256" key="1">
    <source>
        <dbReference type="SAM" id="Phobius"/>
    </source>
</evidence>
<keyword evidence="1" id="KW-1133">Transmembrane helix</keyword>